<dbReference type="SMART" id="SM00849">
    <property type="entry name" value="Lactamase_B"/>
    <property type="match status" value="1"/>
</dbReference>
<keyword evidence="8" id="KW-1185">Reference proteome</keyword>
<dbReference type="OrthoDB" id="3196337at2"/>
<dbReference type="Pfam" id="PF00753">
    <property type="entry name" value="Lactamase_B"/>
    <property type="match status" value="1"/>
</dbReference>
<protein>
    <submittedName>
        <fullName evidence="7">Glyoxylase-like metal-dependent hydrolase (Beta-lactamase superfamily II)</fullName>
    </submittedName>
</protein>
<keyword evidence="4 7" id="KW-0378">Hydrolase</keyword>
<organism evidence="7 8">
    <name type="scientific">Kribbella steppae</name>
    <dbReference type="NCBI Taxonomy" id="2512223"/>
    <lineage>
        <taxon>Bacteria</taxon>
        <taxon>Bacillati</taxon>
        <taxon>Actinomycetota</taxon>
        <taxon>Actinomycetes</taxon>
        <taxon>Propionibacteriales</taxon>
        <taxon>Kribbellaceae</taxon>
        <taxon>Kribbella</taxon>
    </lineage>
</organism>
<dbReference type="InterPro" id="IPR051013">
    <property type="entry name" value="MBL_superfamily_lactonases"/>
</dbReference>
<keyword evidence="3" id="KW-0479">Metal-binding</keyword>
<dbReference type="Proteomes" id="UP000294508">
    <property type="component" value="Unassembled WGS sequence"/>
</dbReference>
<dbReference type="InterPro" id="IPR036866">
    <property type="entry name" value="RibonucZ/Hydroxyglut_hydro"/>
</dbReference>
<evidence type="ECO:0000256" key="5">
    <source>
        <dbReference type="ARBA" id="ARBA00022833"/>
    </source>
</evidence>
<evidence type="ECO:0000313" key="8">
    <source>
        <dbReference type="Proteomes" id="UP000294508"/>
    </source>
</evidence>
<evidence type="ECO:0000313" key="7">
    <source>
        <dbReference type="EMBL" id="TCO22262.1"/>
    </source>
</evidence>
<dbReference type="RefSeq" id="WP_132212374.1">
    <property type="nucleotide sequence ID" value="NZ_SLWN01000010.1"/>
</dbReference>
<dbReference type="Gene3D" id="3.60.15.10">
    <property type="entry name" value="Ribonuclease Z/Hydroxyacylglutathione hydrolase-like"/>
    <property type="match status" value="1"/>
</dbReference>
<sequence>MPSVTPLLNGYSLTSDHGNPAFCSVVLVESGDERVLFDFGHVGRRRKLLTALADRGLVPDDISKVVVSHGHWDHLQNADLFDKAQVLIHPDELRNLANPPSTDFGTPRWAKAVLDDLDLHEVGEGDEVIPGIQVLELPGHTPGSIGLAVSTPEGTAVLAADAVPTLAVLRSRRASGRPYDRARADASVERVGSMAQVVYPGHDRPIRLAPDGSFDYTGPAVPLEFRVP</sequence>
<comment type="caution">
    <text evidence="7">The sequence shown here is derived from an EMBL/GenBank/DDBJ whole genome shotgun (WGS) entry which is preliminary data.</text>
</comment>
<proteinExistence type="inferred from homology"/>
<accession>A0A4V2RYW5</accession>
<evidence type="ECO:0000259" key="6">
    <source>
        <dbReference type="SMART" id="SM00849"/>
    </source>
</evidence>
<dbReference type="GO" id="GO:0016787">
    <property type="term" value="F:hydrolase activity"/>
    <property type="evidence" value="ECO:0007669"/>
    <property type="project" value="UniProtKB-KW"/>
</dbReference>
<dbReference type="EMBL" id="SLWN01000010">
    <property type="protein sequence ID" value="TCO22262.1"/>
    <property type="molecule type" value="Genomic_DNA"/>
</dbReference>
<feature type="domain" description="Metallo-beta-lactamase" evidence="6">
    <location>
        <begin position="22"/>
        <end position="202"/>
    </location>
</feature>
<dbReference type="GO" id="GO:0046872">
    <property type="term" value="F:metal ion binding"/>
    <property type="evidence" value="ECO:0007669"/>
    <property type="project" value="UniProtKB-KW"/>
</dbReference>
<dbReference type="InterPro" id="IPR001279">
    <property type="entry name" value="Metallo-B-lactamas"/>
</dbReference>
<evidence type="ECO:0000256" key="1">
    <source>
        <dbReference type="ARBA" id="ARBA00001947"/>
    </source>
</evidence>
<dbReference type="PANTHER" id="PTHR42978">
    <property type="entry name" value="QUORUM-QUENCHING LACTONASE YTNP-RELATED-RELATED"/>
    <property type="match status" value="1"/>
</dbReference>
<gene>
    <name evidence="7" type="ORF">EV652_110247</name>
</gene>
<comment type="cofactor">
    <cofactor evidence="1">
        <name>Zn(2+)</name>
        <dbReference type="ChEBI" id="CHEBI:29105"/>
    </cofactor>
</comment>
<keyword evidence="5" id="KW-0862">Zinc</keyword>
<comment type="similarity">
    <text evidence="2">Belongs to the metallo-beta-lactamase superfamily.</text>
</comment>
<dbReference type="SUPFAM" id="SSF56281">
    <property type="entry name" value="Metallo-hydrolase/oxidoreductase"/>
    <property type="match status" value="1"/>
</dbReference>
<reference evidence="7 8" key="1">
    <citation type="journal article" date="2015" name="Stand. Genomic Sci.">
        <title>Genomic Encyclopedia of Bacterial and Archaeal Type Strains, Phase III: the genomes of soil and plant-associated and newly described type strains.</title>
        <authorList>
            <person name="Whitman W.B."/>
            <person name="Woyke T."/>
            <person name="Klenk H.P."/>
            <person name="Zhou Y."/>
            <person name="Lilburn T.G."/>
            <person name="Beck B.J."/>
            <person name="De Vos P."/>
            <person name="Vandamme P."/>
            <person name="Eisen J.A."/>
            <person name="Garrity G."/>
            <person name="Hugenholtz P."/>
            <person name="Kyrpides N.C."/>
        </authorList>
    </citation>
    <scope>NUCLEOTIDE SEQUENCE [LARGE SCALE GENOMIC DNA]</scope>
    <source>
        <strain evidence="7 8">VKM Ac-2572</strain>
    </source>
</reference>
<evidence type="ECO:0000256" key="4">
    <source>
        <dbReference type="ARBA" id="ARBA00022801"/>
    </source>
</evidence>
<dbReference type="PANTHER" id="PTHR42978:SF2">
    <property type="entry name" value="102 KBASES UNSTABLE REGION: FROM 1 TO 119443"/>
    <property type="match status" value="1"/>
</dbReference>
<dbReference type="AlphaFoldDB" id="A0A4V2RYW5"/>
<evidence type="ECO:0000256" key="2">
    <source>
        <dbReference type="ARBA" id="ARBA00007749"/>
    </source>
</evidence>
<name>A0A4V2RYW5_9ACTN</name>
<evidence type="ECO:0000256" key="3">
    <source>
        <dbReference type="ARBA" id="ARBA00022723"/>
    </source>
</evidence>